<sequence>MLERFVHLAMKRSLNCKLEFVFVILALSAVLFRFYLYLLVLSPVRCFLFVASSIHIAKINICLL</sequence>
<accession>A0A0A9UE52</accession>
<dbReference type="EMBL" id="GBRH01247388">
    <property type="protein sequence ID" value="JAD50507.1"/>
    <property type="molecule type" value="Transcribed_RNA"/>
</dbReference>
<reference evidence="1" key="1">
    <citation type="submission" date="2014-09" db="EMBL/GenBank/DDBJ databases">
        <authorList>
            <person name="Magalhaes I.L.F."/>
            <person name="Oliveira U."/>
            <person name="Santos F.R."/>
            <person name="Vidigal T.H.D.A."/>
            <person name="Brescovit A.D."/>
            <person name="Santos A.J."/>
        </authorList>
    </citation>
    <scope>NUCLEOTIDE SEQUENCE</scope>
    <source>
        <tissue evidence="1">Shoot tissue taken approximately 20 cm above the soil surface</tissue>
    </source>
</reference>
<evidence type="ECO:0000313" key="1">
    <source>
        <dbReference type="EMBL" id="JAD50507.1"/>
    </source>
</evidence>
<proteinExistence type="predicted"/>
<protein>
    <submittedName>
        <fullName evidence="1">Uncharacterized protein</fullName>
    </submittedName>
</protein>
<dbReference type="AlphaFoldDB" id="A0A0A9UE52"/>
<name>A0A0A9UE52_ARUDO</name>
<organism evidence="1">
    <name type="scientific">Arundo donax</name>
    <name type="common">Giant reed</name>
    <name type="synonym">Donax arundinaceus</name>
    <dbReference type="NCBI Taxonomy" id="35708"/>
    <lineage>
        <taxon>Eukaryota</taxon>
        <taxon>Viridiplantae</taxon>
        <taxon>Streptophyta</taxon>
        <taxon>Embryophyta</taxon>
        <taxon>Tracheophyta</taxon>
        <taxon>Spermatophyta</taxon>
        <taxon>Magnoliopsida</taxon>
        <taxon>Liliopsida</taxon>
        <taxon>Poales</taxon>
        <taxon>Poaceae</taxon>
        <taxon>PACMAD clade</taxon>
        <taxon>Arundinoideae</taxon>
        <taxon>Arundineae</taxon>
        <taxon>Arundo</taxon>
    </lineage>
</organism>
<reference evidence="1" key="2">
    <citation type="journal article" date="2015" name="Data Brief">
        <title>Shoot transcriptome of the giant reed, Arundo donax.</title>
        <authorList>
            <person name="Barrero R.A."/>
            <person name="Guerrero F.D."/>
            <person name="Moolhuijzen P."/>
            <person name="Goolsby J.A."/>
            <person name="Tidwell J."/>
            <person name="Bellgard S.E."/>
            <person name="Bellgard M.I."/>
        </authorList>
    </citation>
    <scope>NUCLEOTIDE SEQUENCE</scope>
    <source>
        <tissue evidence="1">Shoot tissue taken approximately 20 cm above the soil surface</tissue>
    </source>
</reference>